<comment type="caution">
    <text evidence="2">The sequence shown here is derived from an EMBL/GenBank/DDBJ whole genome shotgun (WGS) entry which is preliminary data.</text>
</comment>
<proteinExistence type="predicted"/>
<sequence>MCTLWPSSLSWVSGTRILPIIQSAFLGQVSQVEVCIFHILWCSMNILSSSSLPQSPLATILNQRPMIPMFYNMAQFRQHGGYWKEMKMKDTETETEPEQAENLNEKQDVHSESDSRDLGRVTSIPVNTFSPENVGEKKEVDSISYLREFNKVDEGIQCDMRSGAEQMGKNNCEGHLSSPTWLAQFTKVDEGIQCNMSWYEAQVEKSPQKMPSRGEWTSPDCKTKGSWKKPVTNRKLSADKDEVIMNDEIGRCRMRT</sequence>
<keyword evidence="3" id="KW-1185">Reference proteome</keyword>
<organism evidence="2 3">
    <name type="scientific">Balaenoptera physalus</name>
    <name type="common">Fin whale</name>
    <name type="synonym">Balaena physalus</name>
    <dbReference type="NCBI Taxonomy" id="9770"/>
    <lineage>
        <taxon>Eukaryota</taxon>
        <taxon>Metazoa</taxon>
        <taxon>Chordata</taxon>
        <taxon>Craniata</taxon>
        <taxon>Vertebrata</taxon>
        <taxon>Euteleostomi</taxon>
        <taxon>Mammalia</taxon>
        <taxon>Eutheria</taxon>
        <taxon>Laurasiatheria</taxon>
        <taxon>Artiodactyla</taxon>
        <taxon>Whippomorpha</taxon>
        <taxon>Cetacea</taxon>
        <taxon>Mysticeti</taxon>
        <taxon>Balaenopteridae</taxon>
        <taxon>Balaenoptera</taxon>
    </lineage>
</organism>
<protein>
    <submittedName>
        <fullName evidence="2">Uncharacterized protein</fullName>
    </submittedName>
</protein>
<gene>
    <name evidence="2" type="ORF">E2I00_018841</name>
</gene>
<dbReference type="PANTHER" id="PTHR38654:SF1">
    <property type="entry name" value="BUCKY BALL"/>
    <property type="match status" value="1"/>
</dbReference>
<dbReference type="PANTHER" id="PTHR38654">
    <property type="entry name" value="BUCKY BALL-RELATED"/>
    <property type="match status" value="1"/>
</dbReference>
<dbReference type="OrthoDB" id="9683525at2759"/>
<name>A0A643CIN5_BALPH</name>
<accession>A0A643CIN5</accession>
<evidence type="ECO:0000313" key="3">
    <source>
        <dbReference type="Proteomes" id="UP000437017"/>
    </source>
</evidence>
<dbReference type="Proteomes" id="UP000437017">
    <property type="component" value="Unassembled WGS sequence"/>
</dbReference>
<dbReference type="EMBL" id="SGJD01001465">
    <property type="protein sequence ID" value="KAB0399778.1"/>
    <property type="molecule type" value="Genomic_DNA"/>
</dbReference>
<reference evidence="2 3" key="1">
    <citation type="journal article" date="2019" name="PLoS ONE">
        <title>Genomic analyses reveal an absence of contemporary introgressive admixture between fin whales and blue whales, despite known hybrids.</title>
        <authorList>
            <person name="Westbury M.V."/>
            <person name="Petersen B."/>
            <person name="Lorenzen E.D."/>
        </authorList>
    </citation>
    <scope>NUCLEOTIDE SEQUENCE [LARGE SCALE GENOMIC DNA]</scope>
    <source>
        <strain evidence="2">FinWhale-01</strain>
    </source>
</reference>
<feature type="region of interest" description="Disordered" evidence="1">
    <location>
        <begin position="87"/>
        <end position="133"/>
    </location>
</feature>
<dbReference type="InterPro" id="IPR053309">
    <property type="entry name" value="Balbiani_Body_Formation"/>
</dbReference>
<feature type="region of interest" description="Disordered" evidence="1">
    <location>
        <begin position="205"/>
        <end position="231"/>
    </location>
</feature>
<evidence type="ECO:0000313" key="2">
    <source>
        <dbReference type="EMBL" id="KAB0399778.1"/>
    </source>
</evidence>
<evidence type="ECO:0000256" key="1">
    <source>
        <dbReference type="SAM" id="MobiDB-lite"/>
    </source>
</evidence>
<dbReference type="AlphaFoldDB" id="A0A643CIN5"/>
<feature type="compositionally biased region" description="Basic and acidic residues" evidence="1">
    <location>
        <begin position="103"/>
        <end position="119"/>
    </location>
</feature>